<dbReference type="EMBL" id="AWUE01024333">
    <property type="protein sequence ID" value="OMO51059.1"/>
    <property type="molecule type" value="Genomic_DNA"/>
</dbReference>
<proteinExistence type="predicted"/>
<evidence type="ECO:0000256" key="1">
    <source>
        <dbReference type="SAM" id="MobiDB-lite"/>
    </source>
</evidence>
<name>A0A1R3FZ16_9ROSI</name>
<organism evidence="2 3">
    <name type="scientific">Corchorus olitorius</name>
    <dbReference type="NCBI Taxonomy" id="93759"/>
    <lineage>
        <taxon>Eukaryota</taxon>
        <taxon>Viridiplantae</taxon>
        <taxon>Streptophyta</taxon>
        <taxon>Embryophyta</taxon>
        <taxon>Tracheophyta</taxon>
        <taxon>Spermatophyta</taxon>
        <taxon>Magnoliopsida</taxon>
        <taxon>eudicotyledons</taxon>
        <taxon>Gunneridae</taxon>
        <taxon>Pentapetalae</taxon>
        <taxon>rosids</taxon>
        <taxon>malvids</taxon>
        <taxon>Malvales</taxon>
        <taxon>Malvaceae</taxon>
        <taxon>Grewioideae</taxon>
        <taxon>Apeibeae</taxon>
        <taxon>Corchorus</taxon>
    </lineage>
</organism>
<comment type="caution">
    <text evidence="2">The sequence shown here is derived from an EMBL/GenBank/DDBJ whole genome shotgun (WGS) entry which is preliminary data.</text>
</comment>
<reference evidence="3" key="1">
    <citation type="submission" date="2013-09" db="EMBL/GenBank/DDBJ databases">
        <title>Corchorus olitorius genome sequencing.</title>
        <authorList>
            <person name="Alam M."/>
            <person name="Haque M.S."/>
            <person name="Islam M.S."/>
            <person name="Emdad E.M."/>
            <person name="Islam M.M."/>
            <person name="Ahmed B."/>
            <person name="Halim A."/>
            <person name="Hossen Q.M.M."/>
            <person name="Hossain M.Z."/>
            <person name="Ahmed R."/>
            <person name="Khan M.M."/>
            <person name="Islam R."/>
            <person name="Rashid M.M."/>
            <person name="Khan S.A."/>
            <person name="Rahman M.S."/>
            <person name="Alam M."/>
            <person name="Yahiya A.S."/>
            <person name="Khan M.S."/>
            <person name="Azam M.S."/>
            <person name="Haque T."/>
            <person name="Lashkar M.Z.H."/>
            <person name="Akhand A.I."/>
            <person name="Morshed G."/>
            <person name="Roy S."/>
            <person name="Uddin K.S."/>
            <person name="Rabeya T."/>
            <person name="Hossain A.S."/>
            <person name="Chowdhury A."/>
            <person name="Snigdha A.R."/>
            <person name="Mortoza M.S."/>
            <person name="Matin S.A."/>
            <person name="Hoque S.M.E."/>
            <person name="Islam M.K."/>
            <person name="Roy D.K."/>
            <person name="Haider R."/>
            <person name="Moosa M.M."/>
            <person name="Elias S.M."/>
            <person name="Hasan A.M."/>
            <person name="Jahan S."/>
            <person name="Shafiuddin M."/>
            <person name="Mahmood N."/>
            <person name="Shommy N.S."/>
        </authorList>
    </citation>
    <scope>NUCLEOTIDE SEQUENCE [LARGE SCALE GENOMIC DNA]</scope>
    <source>
        <strain evidence="3">cv. O-4</strain>
    </source>
</reference>
<sequence length="45" mass="5283">MVLETNCWWPTPRIKQVFPKLAPSEQGAREQEQEKKSQQRGKGKE</sequence>
<evidence type="ECO:0000313" key="3">
    <source>
        <dbReference type="Proteomes" id="UP000187203"/>
    </source>
</evidence>
<evidence type="ECO:0000313" key="2">
    <source>
        <dbReference type="EMBL" id="OMO51059.1"/>
    </source>
</evidence>
<accession>A0A1R3FZ16</accession>
<dbReference type="AlphaFoldDB" id="A0A1R3FZ16"/>
<dbReference type="Proteomes" id="UP000187203">
    <property type="component" value="Unassembled WGS sequence"/>
</dbReference>
<feature type="region of interest" description="Disordered" evidence="1">
    <location>
        <begin position="19"/>
        <end position="45"/>
    </location>
</feature>
<feature type="compositionally biased region" description="Basic and acidic residues" evidence="1">
    <location>
        <begin position="27"/>
        <end position="45"/>
    </location>
</feature>
<gene>
    <name evidence="2" type="ORF">COLO4_37828</name>
</gene>
<keyword evidence="3" id="KW-1185">Reference proteome</keyword>
<protein>
    <submittedName>
        <fullName evidence="2">Uncharacterized protein</fullName>
    </submittedName>
</protein>